<dbReference type="Pfam" id="PF01464">
    <property type="entry name" value="SLT"/>
    <property type="match status" value="1"/>
</dbReference>
<dbReference type="EMBL" id="CP023483">
    <property type="protein sequence ID" value="ATF27152.1"/>
    <property type="molecule type" value="Genomic_DNA"/>
</dbReference>
<reference evidence="3 4" key="1">
    <citation type="submission" date="2017-09" db="EMBL/GenBank/DDBJ databases">
        <title>Complete Genome Sequences of Two Strains of the Meat Spoilage Bacterium Brochothrix thermosphacta Isolated from Ground Chicken.</title>
        <authorList>
            <person name="Paoli G.C."/>
            <person name="Wijey C."/>
            <person name="Chen C.-Y."/>
            <person name="Nguyen L."/>
            <person name="Yan X."/>
            <person name="Irwin P.L."/>
        </authorList>
    </citation>
    <scope>NUCLEOTIDE SEQUENCE [LARGE SCALE GENOMIC DNA]</scope>
    <source>
        <strain evidence="3 4">BI</strain>
    </source>
</reference>
<feature type="domain" description="Transglycosylase SLT" evidence="2">
    <location>
        <begin position="126"/>
        <end position="159"/>
    </location>
</feature>
<accession>A0A1D2K4U7</accession>
<gene>
    <name evidence="3" type="ORF">CNY62_12665</name>
</gene>
<dbReference type="InterPro" id="IPR008258">
    <property type="entry name" value="Transglycosylase_SLT_dom_1"/>
</dbReference>
<dbReference type="KEGG" id="bths:CNY62_12665"/>
<dbReference type="AlphaFoldDB" id="A0A1D2K4U7"/>
<name>A0A1D2K4U7_BROTH</name>
<evidence type="ECO:0000259" key="1">
    <source>
        <dbReference type="Pfam" id="PF01464"/>
    </source>
</evidence>
<dbReference type="SUPFAM" id="SSF53955">
    <property type="entry name" value="Lysozyme-like"/>
    <property type="match status" value="1"/>
</dbReference>
<protein>
    <submittedName>
        <fullName evidence="3">Uncharacterized protein</fullName>
    </submittedName>
</protein>
<dbReference type="GO" id="GO:0009253">
    <property type="term" value="P:peptidoglycan catabolic process"/>
    <property type="evidence" value="ECO:0007669"/>
    <property type="project" value="TreeGrafter"/>
</dbReference>
<dbReference type="InterPro" id="IPR023346">
    <property type="entry name" value="Lysozyme-like_dom_sf"/>
</dbReference>
<organism evidence="3 4">
    <name type="scientific">Brochothrix thermosphacta</name>
    <name type="common">Microbacterium thermosphactum</name>
    <dbReference type="NCBI Taxonomy" id="2756"/>
    <lineage>
        <taxon>Bacteria</taxon>
        <taxon>Bacillati</taxon>
        <taxon>Bacillota</taxon>
        <taxon>Bacilli</taxon>
        <taxon>Bacillales</taxon>
        <taxon>Listeriaceae</taxon>
        <taxon>Brochothrix</taxon>
    </lineage>
</organism>
<dbReference type="PANTHER" id="PTHR30163:SF8">
    <property type="entry name" value="LYTIC MUREIN TRANSGLYCOSYLASE"/>
    <property type="match status" value="1"/>
</dbReference>
<dbReference type="InterPro" id="IPR043426">
    <property type="entry name" value="MltB-like"/>
</dbReference>
<feature type="domain" description="Transglycosylase SLT" evidence="1">
    <location>
        <begin position="54"/>
        <end position="121"/>
    </location>
</feature>
<evidence type="ECO:0000313" key="3">
    <source>
        <dbReference type="EMBL" id="ATF27152.1"/>
    </source>
</evidence>
<evidence type="ECO:0000313" key="4">
    <source>
        <dbReference type="Proteomes" id="UP000243591"/>
    </source>
</evidence>
<dbReference type="GO" id="GO:0008933">
    <property type="term" value="F:peptidoglycan lytic transglycosylase activity"/>
    <property type="evidence" value="ECO:0007669"/>
    <property type="project" value="TreeGrafter"/>
</dbReference>
<dbReference type="CDD" id="cd13399">
    <property type="entry name" value="Slt35-like"/>
    <property type="match status" value="1"/>
</dbReference>
<keyword evidence="4" id="KW-1185">Reference proteome</keyword>
<dbReference type="STRING" id="2756.BFR44_03450"/>
<dbReference type="Gene3D" id="1.10.530.10">
    <property type="match status" value="1"/>
</dbReference>
<dbReference type="Proteomes" id="UP000243591">
    <property type="component" value="Chromosome"/>
</dbReference>
<evidence type="ECO:0000259" key="2">
    <source>
        <dbReference type="Pfam" id="PF13406"/>
    </source>
</evidence>
<sequence>MIGELLMTLMKRVVRAFGFLLFTVVFVTLLFGSFWQSQAIKIKGHIPKQYIETYKAAGKEYNIDWQLLAAVHRVETNFSRSKSMVSNAGAIGPMQFLPLTWVGWNYPGKNNEVTEKDLTDVKIIAKYGGYGVDGDGDGIADPMNAVDAIYSTANYLNKTKASIDRKHLKKAIFDYNHSDIYVRDILYYQDIYKELYK</sequence>
<proteinExistence type="predicted"/>
<dbReference type="PANTHER" id="PTHR30163">
    <property type="entry name" value="MEMBRANE-BOUND LYTIC MUREIN TRANSGLYCOSYLASE B"/>
    <property type="match status" value="1"/>
</dbReference>
<dbReference type="InterPro" id="IPR031304">
    <property type="entry name" value="SLT_2"/>
</dbReference>
<dbReference type="Pfam" id="PF13406">
    <property type="entry name" value="SLT_2"/>
    <property type="match status" value="1"/>
</dbReference>